<proteinExistence type="predicted"/>
<feature type="domain" description="Sialate O-acetylesterase" evidence="2">
    <location>
        <begin position="2"/>
        <end position="62"/>
    </location>
</feature>
<protein>
    <submittedName>
        <fullName evidence="3">Putative 9-O-acetyl-N-acetylneuraminate esterase</fullName>
    </submittedName>
</protein>
<dbReference type="Proteomes" id="UP000005272">
    <property type="component" value="Unassembled WGS sequence"/>
</dbReference>
<dbReference type="SUPFAM" id="SSF52266">
    <property type="entry name" value="SGNH hydrolase"/>
    <property type="match status" value="1"/>
</dbReference>
<dbReference type="Pfam" id="PF03629">
    <property type="entry name" value="SASA"/>
    <property type="match status" value="1"/>
</dbReference>
<dbReference type="AlphaFoldDB" id="A0A828U9Q4"/>
<keyword evidence="1" id="KW-0378">Hydrolase</keyword>
<dbReference type="Gene3D" id="3.40.50.1110">
    <property type="entry name" value="SGNH hydrolase"/>
    <property type="match status" value="1"/>
</dbReference>
<sequence length="114" mass="12665">MGKPLYQDLISRTKAALQKNPKNVLLAVCWMQGEFDMSAATHVQQPALFTAMLAQFRADLSVFNAQCHGGSAADVPWVCGDTTYYWKNTYATQYDTVYGGYKNRESEGVILCPS</sequence>
<accession>A0A828U9Q4</accession>
<name>A0A828U9Q4_ECOLX</name>
<evidence type="ECO:0000313" key="4">
    <source>
        <dbReference type="Proteomes" id="UP000005272"/>
    </source>
</evidence>
<reference evidence="3 4" key="1">
    <citation type="journal article" date="2012" name="J. Bacteriol.">
        <title>Draft Genome Sequences of the Diarrheagenic Escherichia coli Collection.</title>
        <authorList>
            <person name="Hazen T.H."/>
            <person name="Sahl J.W."/>
            <person name="Redman J.C."/>
            <person name="Morris C.R."/>
            <person name="Daugherty S.C."/>
            <person name="Chibucos M.C."/>
            <person name="Sengamalay N.A."/>
            <person name="Fraser-Liggett C.M."/>
            <person name="Steinsland H."/>
            <person name="Whittam T.S."/>
            <person name="Whittam B."/>
            <person name="Manning S.D."/>
            <person name="Rasko D.A."/>
        </authorList>
    </citation>
    <scope>NUCLEOTIDE SEQUENCE [LARGE SCALE GENOMIC DNA]</scope>
    <source>
        <strain evidence="3 4">DEC2D</strain>
    </source>
</reference>
<comment type="caution">
    <text evidence="3">The sequence shown here is derived from an EMBL/GenBank/DDBJ whole genome shotgun (WGS) entry which is preliminary data.</text>
</comment>
<dbReference type="EMBL" id="AIFC01000018">
    <property type="protein sequence ID" value="EHU46498.1"/>
    <property type="molecule type" value="Genomic_DNA"/>
</dbReference>
<dbReference type="InterPro" id="IPR005181">
    <property type="entry name" value="SASA"/>
</dbReference>
<evidence type="ECO:0000259" key="2">
    <source>
        <dbReference type="Pfam" id="PF03629"/>
    </source>
</evidence>
<dbReference type="GO" id="GO:0016788">
    <property type="term" value="F:hydrolase activity, acting on ester bonds"/>
    <property type="evidence" value="ECO:0007669"/>
    <property type="project" value="UniProtKB-ARBA"/>
</dbReference>
<organism evidence="3 4">
    <name type="scientific">Escherichia coli DEC2D</name>
    <dbReference type="NCBI Taxonomy" id="868141"/>
    <lineage>
        <taxon>Bacteria</taxon>
        <taxon>Pseudomonadati</taxon>
        <taxon>Pseudomonadota</taxon>
        <taxon>Gammaproteobacteria</taxon>
        <taxon>Enterobacterales</taxon>
        <taxon>Enterobacteriaceae</taxon>
        <taxon>Escherichia</taxon>
    </lineage>
</organism>
<evidence type="ECO:0000256" key="1">
    <source>
        <dbReference type="ARBA" id="ARBA00022801"/>
    </source>
</evidence>
<evidence type="ECO:0000313" key="3">
    <source>
        <dbReference type="EMBL" id="EHU46498.1"/>
    </source>
</evidence>
<dbReference type="InterPro" id="IPR036514">
    <property type="entry name" value="SGNH_hydro_sf"/>
</dbReference>
<gene>
    <name evidence="3" type="ORF">ECDEC2D_1726</name>
</gene>